<evidence type="ECO:0000313" key="1">
    <source>
        <dbReference type="EMBL" id="VAW99670.1"/>
    </source>
</evidence>
<sequence>MDNLAHKNLNYCLKEFFSIPRQVILHNIDLEHCPHCGRFDINDTSCTACIKKHDCFWLYKNDHILSNGSKPLVTQKAALDFAIGFVSEKIDEWQHNENSCPCYVCEWLQHAKDISDDLNETIEVLY</sequence>
<protein>
    <submittedName>
        <fullName evidence="1">Uncharacterized protein</fullName>
    </submittedName>
</protein>
<proteinExistence type="predicted"/>
<name>A0A3B1ADG9_9ZZZZ</name>
<accession>A0A3B1ADG9</accession>
<reference evidence="1" key="1">
    <citation type="submission" date="2018-06" db="EMBL/GenBank/DDBJ databases">
        <authorList>
            <person name="Zhirakovskaya E."/>
        </authorList>
    </citation>
    <scope>NUCLEOTIDE SEQUENCE</scope>
</reference>
<dbReference type="AlphaFoldDB" id="A0A3B1ADG9"/>
<organism evidence="1">
    <name type="scientific">hydrothermal vent metagenome</name>
    <dbReference type="NCBI Taxonomy" id="652676"/>
    <lineage>
        <taxon>unclassified sequences</taxon>
        <taxon>metagenomes</taxon>
        <taxon>ecological metagenomes</taxon>
    </lineage>
</organism>
<dbReference type="EMBL" id="UOFS01000040">
    <property type="protein sequence ID" value="VAW99670.1"/>
    <property type="molecule type" value="Genomic_DNA"/>
</dbReference>
<gene>
    <name evidence="1" type="ORF">MNBD_GAMMA22-2880</name>
</gene>